<dbReference type="InterPro" id="IPR006710">
    <property type="entry name" value="Glyco_hydro_43"/>
</dbReference>
<comment type="similarity">
    <text evidence="1 4">Belongs to the glycosyl hydrolase 43 family.</text>
</comment>
<dbReference type="SUPFAM" id="SSF49785">
    <property type="entry name" value="Galactose-binding domain-like"/>
    <property type="match status" value="1"/>
</dbReference>
<organism evidence="6 7">
    <name type="scientific">Sphingobacterium paramultivorum</name>
    <dbReference type="NCBI Taxonomy" id="2886510"/>
    <lineage>
        <taxon>Bacteria</taxon>
        <taxon>Pseudomonadati</taxon>
        <taxon>Bacteroidota</taxon>
        <taxon>Sphingobacteriia</taxon>
        <taxon>Sphingobacteriales</taxon>
        <taxon>Sphingobacteriaceae</taxon>
        <taxon>Sphingobacterium</taxon>
    </lineage>
</organism>
<dbReference type="InterPro" id="IPR000421">
    <property type="entry name" value="FA58C"/>
</dbReference>
<reference evidence="6 7" key="1">
    <citation type="journal article" date="2020" name="G3 (Bethesda)">
        <title>CeMbio - The Caenorhabditis elegans Microbiome Resource.</title>
        <authorList>
            <person name="Dirksen P."/>
            <person name="Assie A."/>
            <person name="Zimmermann J."/>
            <person name="Zhang F."/>
            <person name="Tietje A.M."/>
            <person name="Marsh S.A."/>
            <person name="Felix M.A."/>
            <person name="Shapira M."/>
            <person name="Kaleta C."/>
            <person name="Schulenburg H."/>
            <person name="Samuel B."/>
        </authorList>
    </citation>
    <scope>NUCLEOTIDE SEQUENCE [LARGE SCALE GENOMIC DNA]</scope>
    <source>
        <strain evidence="6 7">BIGb0170</strain>
    </source>
</reference>
<evidence type="ECO:0000256" key="4">
    <source>
        <dbReference type="RuleBase" id="RU361187"/>
    </source>
</evidence>
<accession>A0A7G5DXR2</accession>
<dbReference type="InterPro" id="IPR013783">
    <property type="entry name" value="Ig-like_fold"/>
</dbReference>
<evidence type="ECO:0000256" key="2">
    <source>
        <dbReference type="ARBA" id="ARBA00022801"/>
    </source>
</evidence>
<evidence type="ECO:0000256" key="1">
    <source>
        <dbReference type="ARBA" id="ARBA00009865"/>
    </source>
</evidence>
<dbReference type="PANTHER" id="PTHR42812">
    <property type="entry name" value="BETA-XYLOSIDASE"/>
    <property type="match status" value="1"/>
</dbReference>
<keyword evidence="7" id="KW-1185">Reference proteome</keyword>
<dbReference type="CDD" id="cd08982">
    <property type="entry name" value="GH43-like"/>
    <property type="match status" value="1"/>
</dbReference>
<evidence type="ECO:0000259" key="5">
    <source>
        <dbReference type="PROSITE" id="PS50022"/>
    </source>
</evidence>
<gene>
    <name evidence="6" type="ORF">HS960_02195</name>
</gene>
<feature type="domain" description="F5/8 type C" evidence="5">
    <location>
        <begin position="350"/>
        <end position="498"/>
    </location>
</feature>
<keyword evidence="3 4" id="KW-0326">Glycosidase</keyword>
<dbReference type="EMBL" id="CP058555">
    <property type="protein sequence ID" value="QMV66537.1"/>
    <property type="molecule type" value="Genomic_DNA"/>
</dbReference>
<dbReference type="PANTHER" id="PTHR42812:SF12">
    <property type="entry name" value="BETA-XYLOSIDASE-RELATED"/>
    <property type="match status" value="1"/>
</dbReference>
<protein>
    <submittedName>
        <fullName evidence="6">Family 43 glycosylhydrolase</fullName>
    </submittedName>
</protein>
<dbReference type="Gene3D" id="2.115.10.20">
    <property type="entry name" value="Glycosyl hydrolase domain, family 43"/>
    <property type="match status" value="1"/>
</dbReference>
<dbReference type="SUPFAM" id="SSF75005">
    <property type="entry name" value="Arabinanase/levansucrase/invertase"/>
    <property type="match status" value="1"/>
</dbReference>
<dbReference type="Pfam" id="PF04616">
    <property type="entry name" value="Glyco_hydro_43"/>
    <property type="match status" value="1"/>
</dbReference>
<dbReference type="AlphaFoldDB" id="A0A7G5DXR2"/>
<dbReference type="Proteomes" id="UP000515450">
    <property type="component" value="Chromosome"/>
</dbReference>
<evidence type="ECO:0000256" key="3">
    <source>
        <dbReference type="ARBA" id="ARBA00023295"/>
    </source>
</evidence>
<dbReference type="InterPro" id="IPR023296">
    <property type="entry name" value="Glyco_hydro_beta-prop_sf"/>
</dbReference>
<dbReference type="Pfam" id="PF00754">
    <property type="entry name" value="F5_F8_type_C"/>
    <property type="match status" value="1"/>
</dbReference>
<dbReference type="GO" id="GO:0005975">
    <property type="term" value="P:carbohydrate metabolic process"/>
    <property type="evidence" value="ECO:0007669"/>
    <property type="project" value="InterPro"/>
</dbReference>
<sequence length="591" mass="67856">MQKPIDKPIKQQTVTANKNRFRKTFIAVLFGTSSLSGLVYGQRTTKIIANPLALEYRFMPESPSRREAADPIIELFNDQYYLFASKSGGYWRSSDLKDWLYIPCKSIGSIEAYAPTVLNYNGALYFLASGGKPQIYKTTNPDQDQWEPIPTKFTIGMTDPAFFKDDTGKVYLYWGCSNVDPIMGVEVDPNDGFKPIGTPQVLIQHREKQYGWEVQGEHNELGTPGWNEGATMIKHKGVYYLQYASPGTQFRSYADGVYTANSPLGPFRYEANSPFSYKPGGFIAGAGHGHTFQDKLGNYWHVATMKISVRDWFERRIGLFPAFFDKEGQLYAQTVYTDLPFQIPNTKVDIEKQDLSLPYNLLSQNKPIQVSSELDKFSKIYANDERIESWWSAASGAIGEYIQIDLEKNMSIRALQVNFADQDFQLKAPQSYCYQYVIEYSSDGKKWLPLIDQSKNKKDHPHELFNLDRKVNARYVRLTNKKEIPGKFSLYDFRIFGHGLAQKPQGINTLTGKRNTKDRRQITLHWLASPNTKGYILRWGIKSDKLYNAIVVYENKFDGRSFNSDQDYYFSVEAFNENGHSEQRKKLLHIE</sequence>
<dbReference type="Gene3D" id="2.60.40.10">
    <property type="entry name" value="Immunoglobulins"/>
    <property type="match status" value="1"/>
</dbReference>
<name>A0A7G5DXR2_9SPHI</name>
<evidence type="ECO:0000313" key="7">
    <source>
        <dbReference type="Proteomes" id="UP000515450"/>
    </source>
</evidence>
<evidence type="ECO:0000313" key="6">
    <source>
        <dbReference type="EMBL" id="QMV66537.1"/>
    </source>
</evidence>
<dbReference type="PROSITE" id="PS50022">
    <property type="entry name" value="FA58C_3"/>
    <property type="match status" value="1"/>
</dbReference>
<dbReference type="GO" id="GO:0004553">
    <property type="term" value="F:hydrolase activity, hydrolyzing O-glycosyl compounds"/>
    <property type="evidence" value="ECO:0007669"/>
    <property type="project" value="InterPro"/>
</dbReference>
<dbReference type="InterPro" id="IPR036116">
    <property type="entry name" value="FN3_sf"/>
</dbReference>
<keyword evidence="2 4" id="KW-0378">Hydrolase</keyword>
<dbReference type="InterPro" id="IPR008979">
    <property type="entry name" value="Galactose-bd-like_sf"/>
</dbReference>
<proteinExistence type="inferred from homology"/>
<dbReference type="SUPFAM" id="SSF49265">
    <property type="entry name" value="Fibronectin type III"/>
    <property type="match status" value="1"/>
</dbReference>
<dbReference type="Gene3D" id="2.60.120.260">
    <property type="entry name" value="Galactose-binding domain-like"/>
    <property type="match status" value="1"/>
</dbReference>
<dbReference type="InterPro" id="IPR051795">
    <property type="entry name" value="Glycosyl_Hydrlase_43"/>
</dbReference>
<dbReference type="RefSeq" id="WP_182331156.1">
    <property type="nucleotide sequence ID" value="NZ_CP058555.1"/>
</dbReference>